<dbReference type="RefSeq" id="WP_236958646.1">
    <property type="nucleotide sequence ID" value="NZ_JAETXX010000003.1"/>
</dbReference>
<dbReference type="Proteomes" id="UP000829517">
    <property type="component" value="Unassembled WGS sequence"/>
</dbReference>
<dbReference type="EMBL" id="JAETXX010000003">
    <property type="protein sequence ID" value="MCF8714682.1"/>
    <property type="molecule type" value="Genomic_DNA"/>
</dbReference>
<reference evidence="1 2" key="1">
    <citation type="submission" date="2021-01" db="EMBL/GenBank/DDBJ databases">
        <title>Genome sequencing of Joostella atrarenae M1-2 (= KCTC 23194).</title>
        <authorList>
            <person name="Zakaria M.R."/>
            <person name="Lam M.Q."/>
            <person name="Chong C.S."/>
        </authorList>
    </citation>
    <scope>NUCLEOTIDE SEQUENCE [LARGE SCALE GENOMIC DNA]</scope>
    <source>
        <strain evidence="1 2">M1-2</strain>
    </source>
</reference>
<evidence type="ECO:0000313" key="1">
    <source>
        <dbReference type="EMBL" id="MCF8714682.1"/>
    </source>
</evidence>
<sequence length="65" mass="7889">MVYLNYSNLDKETQKRLVSVSKKDVEHKYGNDLKRYAEEYHVKYDALLEEEALRNLYSYDYVFSI</sequence>
<proteinExistence type="predicted"/>
<comment type="caution">
    <text evidence="1">The sequence shown here is derived from an EMBL/GenBank/DDBJ whole genome shotgun (WGS) entry which is preliminary data.</text>
</comment>
<protein>
    <submittedName>
        <fullName evidence="1">Uncharacterized protein</fullName>
    </submittedName>
</protein>
<name>A0ABS9J2N8_9FLAO</name>
<gene>
    <name evidence="1" type="ORF">JM658_07550</name>
</gene>
<keyword evidence="2" id="KW-1185">Reference proteome</keyword>
<organism evidence="1 2">
    <name type="scientific">Joostella atrarenae</name>
    <dbReference type="NCBI Taxonomy" id="679257"/>
    <lineage>
        <taxon>Bacteria</taxon>
        <taxon>Pseudomonadati</taxon>
        <taxon>Bacteroidota</taxon>
        <taxon>Flavobacteriia</taxon>
        <taxon>Flavobacteriales</taxon>
        <taxon>Flavobacteriaceae</taxon>
        <taxon>Joostella</taxon>
    </lineage>
</organism>
<evidence type="ECO:0000313" key="2">
    <source>
        <dbReference type="Proteomes" id="UP000829517"/>
    </source>
</evidence>
<accession>A0ABS9J2N8</accession>